<dbReference type="Proteomes" id="UP000183447">
    <property type="component" value="Unassembled WGS sequence"/>
</dbReference>
<dbReference type="SUPFAM" id="SSF51905">
    <property type="entry name" value="FAD/NAD(P)-binding domain"/>
    <property type="match status" value="1"/>
</dbReference>
<dbReference type="RefSeq" id="WP_072338863.1">
    <property type="nucleotide sequence ID" value="NZ_FPKU01000001.1"/>
</dbReference>
<organism evidence="3 4">
    <name type="scientific">Devosia enhydra</name>
    <dbReference type="NCBI Taxonomy" id="665118"/>
    <lineage>
        <taxon>Bacteria</taxon>
        <taxon>Pseudomonadati</taxon>
        <taxon>Pseudomonadota</taxon>
        <taxon>Alphaproteobacteria</taxon>
        <taxon>Hyphomicrobiales</taxon>
        <taxon>Devosiaceae</taxon>
        <taxon>Devosia</taxon>
    </lineage>
</organism>
<feature type="domain" description="FAD dependent oxidoreductase" evidence="2">
    <location>
        <begin position="4"/>
        <end position="393"/>
    </location>
</feature>
<protein>
    <submittedName>
        <fullName evidence="3">D-amino-acid dehydrogenase</fullName>
    </submittedName>
</protein>
<reference evidence="3 4" key="1">
    <citation type="submission" date="2016-11" db="EMBL/GenBank/DDBJ databases">
        <authorList>
            <person name="Jaros S."/>
            <person name="Januszkiewicz K."/>
            <person name="Wedrychowicz H."/>
        </authorList>
    </citation>
    <scope>NUCLEOTIDE SEQUENCE [LARGE SCALE GENOMIC DNA]</scope>
    <source>
        <strain evidence="3 4">ATCC 23634</strain>
    </source>
</reference>
<dbReference type="SUPFAM" id="SSF54373">
    <property type="entry name" value="FAD-linked reductases, C-terminal domain"/>
    <property type="match status" value="1"/>
</dbReference>
<dbReference type="EMBL" id="FPKU01000001">
    <property type="protein sequence ID" value="SFZ81543.1"/>
    <property type="molecule type" value="Genomic_DNA"/>
</dbReference>
<dbReference type="OrthoDB" id="9805337at2"/>
<dbReference type="Pfam" id="PF01266">
    <property type="entry name" value="DAO"/>
    <property type="match status" value="1"/>
</dbReference>
<dbReference type="GO" id="GO:0016491">
    <property type="term" value="F:oxidoreductase activity"/>
    <property type="evidence" value="ECO:0007669"/>
    <property type="project" value="UniProtKB-KW"/>
</dbReference>
<proteinExistence type="predicted"/>
<dbReference type="AlphaFoldDB" id="A0A1K2HTJ2"/>
<dbReference type="InterPro" id="IPR006076">
    <property type="entry name" value="FAD-dep_OxRdtase"/>
</dbReference>
<evidence type="ECO:0000259" key="2">
    <source>
        <dbReference type="Pfam" id="PF01266"/>
    </source>
</evidence>
<gene>
    <name evidence="3" type="ORF">SAMN02983003_0556</name>
</gene>
<keyword evidence="1" id="KW-0560">Oxidoreductase</keyword>
<sequence>MPEVIVLGAGIIGVSTALHLRRRGHDVLLIDRKAPGQETSYGNAGIIQAEGIRPRAFPRTIADLWSTAIGARLDTRYEVGALPGLADPFVRYWRNSAPDRYEQIVREYTPLIRRAVADHAELIAEAGAQKLIRKDGWMLIFRSEAARDRAFRLADEKYAPVGVGYRKLDAAGLARAEPDLRQSLAGALHWTDPWTVTDPGGLVSAYAALFERLGGRIETSEITGLERQGTGWRIRHEGGEKTAAHVVVALGPWSGRLIAPLGLRLPLFAKRGYHMHYGMEPGTALRNWLLDIEVGYLISPMQRGARLTTGAEFARPDAPPHPKQIDGTEAMARSILPLAERRDPVPWLGTRPCTPDMKPIIGPAPSQKGLWLAFGHAHHGFTLGPTTGKLLAEAISGEKTSEDLTAFLPDRFL</sequence>
<dbReference type="InterPro" id="IPR036188">
    <property type="entry name" value="FAD/NAD-bd_sf"/>
</dbReference>
<dbReference type="GO" id="GO:0005737">
    <property type="term" value="C:cytoplasm"/>
    <property type="evidence" value="ECO:0007669"/>
    <property type="project" value="TreeGrafter"/>
</dbReference>
<dbReference type="STRING" id="665118.SAMN02983003_0556"/>
<evidence type="ECO:0000313" key="3">
    <source>
        <dbReference type="EMBL" id="SFZ81543.1"/>
    </source>
</evidence>
<dbReference type="Gene3D" id="3.50.50.60">
    <property type="entry name" value="FAD/NAD(P)-binding domain"/>
    <property type="match status" value="2"/>
</dbReference>
<name>A0A1K2HTJ2_9HYPH</name>
<keyword evidence="4" id="KW-1185">Reference proteome</keyword>
<dbReference type="PANTHER" id="PTHR13847:SF289">
    <property type="entry name" value="GLYCINE OXIDASE"/>
    <property type="match status" value="1"/>
</dbReference>
<dbReference type="Gene3D" id="3.30.9.10">
    <property type="entry name" value="D-Amino Acid Oxidase, subunit A, domain 2"/>
    <property type="match status" value="1"/>
</dbReference>
<evidence type="ECO:0000313" key="4">
    <source>
        <dbReference type="Proteomes" id="UP000183447"/>
    </source>
</evidence>
<accession>A0A1K2HTJ2</accession>
<dbReference type="PANTHER" id="PTHR13847">
    <property type="entry name" value="SARCOSINE DEHYDROGENASE-RELATED"/>
    <property type="match status" value="1"/>
</dbReference>
<evidence type="ECO:0000256" key="1">
    <source>
        <dbReference type="ARBA" id="ARBA00023002"/>
    </source>
</evidence>